<proteinExistence type="predicted"/>
<dbReference type="AlphaFoldDB" id="A0AAP0NYR0"/>
<protein>
    <submittedName>
        <fullName evidence="1">Uncharacterized protein</fullName>
    </submittedName>
</protein>
<evidence type="ECO:0000313" key="2">
    <source>
        <dbReference type="Proteomes" id="UP001417504"/>
    </source>
</evidence>
<comment type="caution">
    <text evidence="1">The sequence shown here is derived from an EMBL/GenBank/DDBJ whole genome shotgun (WGS) entry which is preliminary data.</text>
</comment>
<accession>A0AAP0NYR0</accession>
<dbReference type="Proteomes" id="UP001417504">
    <property type="component" value="Unassembled WGS sequence"/>
</dbReference>
<sequence length="88" mass="9677">MGRRGFSVRAGAKKVSFGKDCREGLKSGIDKLADVVSVILGSKEIMMAYSFENYRKWGKFRAGNAILVPIPSYGGKGIPTYNSPLERF</sequence>
<reference evidence="1 2" key="1">
    <citation type="submission" date="2024-01" db="EMBL/GenBank/DDBJ databases">
        <title>Genome assemblies of Stephania.</title>
        <authorList>
            <person name="Yang L."/>
        </authorList>
    </citation>
    <scope>NUCLEOTIDE SEQUENCE [LARGE SCALE GENOMIC DNA]</scope>
    <source>
        <strain evidence="1">QJT</strain>
        <tissue evidence="1">Leaf</tissue>
    </source>
</reference>
<organism evidence="1 2">
    <name type="scientific">Stephania japonica</name>
    <dbReference type="NCBI Taxonomy" id="461633"/>
    <lineage>
        <taxon>Eukaryota</taxon>
        <taxon>Viridiplantae</taxon>
        <taxon>Streptophyta</taxon>
        <taxon>Embryophyta</taxon>
        <taxon>Tracheophyta</taxon>
        <taxon>Spermatophyta</taxon>
        <taxon>Magnoliopsida</taxon>
        <taxon>Ranunculales</taxon>
        <taxon>Menispermaceae</taxon>
        <taxon>Menispermoideae</taxon>
        <taxon>Cissampelideae</taxon>
        <taxon>Stephania</taxon>
    </lineage>
</organism>
<gene>
    <name evidence="1" type="ORF">Sjap_012926</name>
</gene>
<keyword evidence="2" id="KW-1185">Reference proteome</keyword>
<name>A0AAP0NYR0_9MAGN</name>
<evidence type="ECO:0000313" key="1">
    <source>
        <dbReference type="EMBL" id="KAK9123324.1"/>
    </source>
</evidence>
<dbReference type="EMBL" id="JBBNAE010000005">
    <property type="protein sequence ID" value="KAK9123324.1"/>
    <property type="molecule type" value="Genomic_DNA"/>
</dbReference>